<name>A0ACD5T862_AVESA</name>
<organism evidence="1 2">
    <name type="scientific">Avena sativa</name>
    <name type="common">Oat</name>
    <dbReference type="NCBI Taxonomy" id="4498"/>
    <lineage>
        <taxon>Eukaryota</taxon>
        <taxon>Viridiplantae</taxon>
        <taxon>Streptophyta</taxon>
        <taxon>Embryophyta</taxon>
        <taxon>Tracheophyta</taxon>
        <taxon>Spermatophyta</taxon>
        <taxon>Magnoliopsida</taxon>
        <taxon>Liliopsida</taxon>
        <taxon>Poales</taxon>
        <taxon>Poaceae</taxon>
        <taxon>BOP clade</taxon>
        <taxon>Pooideae</taxon>
        <taxon>Poodae</taxon>
        <taxon>Poeae</taxon>
        <taxon>Poeae Chloroplast Group 1 (Aveneae type)</taxon>
        <taxon>Aveninae</taxon>
        <taxon>Avena</taxon>
    </lineage>
</organism>
<evidence type="ECO:0000313" key="2">
    <source>
        <dbReference type="Proteomes" id="UP001732700"/>
    </source>
</evidence>
<reference evidence="1" key="2">
    <citation type="submission" date="2025-09" db="UniProtKB">
        <authorList>
            <consortium name="EnsemblPlants"/>
        </authorList>
    </citation>
    <scope>IDENTIFICATION</scope>
</reference>
<evidence type="ECO:0000313" key="1">
    <source>
        <dbReference type="EnsemblPlants" id="AVESA.00010b.r2.1AG0008460.1.CDS"/>
    </source>
</evidence>
<sequence>MMLVNSVLQKKTALMTAWADQRTCMFCHKDQYPGENSRKNQELPNSVLRAPSSIDGLREVLVCSCFTMEALIAAVLSDLVSRVISFVADKCREKSTPEEDLQRLRQLLLRISAIVEEAEGRHVANQGMIHQVSAMKEQMFRGYFLLHAFRCREKTTEDNKVRLAQSKFNPAKRFRLLSSETQTVSISIGRDNSKELKRVVLALESMFVDMKEFAIFLMSYPRMYRQPYGAYLFLDKCMFGRQMEREQAISFLLHAEPLGNGKFGVLPIVGPALVGKSTLVEHVCNDERVRNHFSLILLYRKDDLTNETATTFRDHCVIKHQSRASGKERSLVVIELIGDVDEGAWRRLLHTSERCMAHGSKIIITSRSEKMVSVRTTVAIKLNFLSKEAYWYFFRMLVFGRADPEEHPKLTSIAMELALEMRGSFMYAYQVAALLRENPSALFWRRSLTHFRQYNQKNILLLGQSPVDEDQPRYIWSMAKRRQGSGDLKFLLLHGGYQKGSASHGEAPRISVVDLLSGTWGAMPRGKFEVLAWRSLIPPYYIYTSDCEFVQHQSITTA</sequence>
<dbReference type="EnsemblPlants" id="AVESA.00010b.r2.1AG0008460.1">
    <property type="protein sequence ID" value="AVESA.00010b.r2.1AG0008460.1.CDS"/>
    <property type="gene ID" value="AVESA.00010b.r2.1AG0008460"/>
</dbReference>
<proteinExistence type="predicted"/>
<reference evidence="1" key="1">
    <citation type="submission" date="2021-05" db="EMBL/GenBank/DDBJ databases">
        <authorList>
            <person name="Scholz U."/>
            <person name="Mascher M."/>
            <person name="Fiebig A."/>
        </authorList>
    </citation>
    <scope>NUCLEOTIDE SEQUENCE [LARGE SCALE GENOMIC DNA]</scope>
</reference>
<keyword evidence="2" id="KW-1185">Reference proteome</keyword>
<protein>
    <submittedName>
        <fullName evidence="1">Uncharacterized protein</fullName>
    </submittedName>
</protein>
<accession>A0ACD5T862</accession>
<dbReference type="Proteomes" id="UP001732700">
    <property type="component" value="Chromosome 1A"/>
</dbReference>